<dbReference type="AlphaFoldDB" id="A0A1F8F0H6"/>
<dbReference type="Proteomes" id="UP000178023">
    <property type="component" value="Unassembled WGS sequence"/>
</dbReference>
<keyword evidence="1" id="KW-0812">Transmembrane</keyword>
<gene>
    <name evidence="2" type="ORF">A2750_04300</name>
</gene>
<organism evidence="2 3">
    <name type="scientific">Candidatus Yanofskybacteria bacterium RIFCSPHIGHO2_01_FULL_45_42</name>
    <dbReference type="NCBI Taxonomy" id="1802671"/>
    <lineage>
        <taxon>Bacteria</taxon>
        <taxon>Candidatus Yanofskyibacteriota</taxon>
    </lineage>
</organism>
<evidence type="ECO:0000313" key="3">
    <source>
        <dbReference type="Proteomes" id="UP000178023"/>
    </source>
</evidence>
<proteinExistence type="predicted"/>
<feature type="transmembrane region" description="Helical" evidence="1">
    <location>
        <begin position="6"/>
        <end position="26"/>
    </location>
</feature>
<protein>
    <submittedName>
        <fullName evidence="2">Uncharacterized protein</fullName>
    </submittedName>
</protein>
<name>A0A1F8F0H6_9BACT</name>
<dbReference type="EMBL" id="MGJL01000048">
    <property type="protein sequence ID" value="OGN05776.1"/>
    <property type="molecule type" value="Genomic_DNA"/>
</dbReference>
<comment type="caution">
    <text evidence="2">The sequence shown here is derived from an EMBL/GenBank/DDBJ whole genome shotgun (WGS) entry which is preliminary data.</text>
</comment>
<sequence>MESNRHHFYFAITIVAILATGGFAMLEVANTMTELVLIEESFYGVVRSGDVRLSAEINRSIQDVDLDFLDDLDEEFNEIDEGIDIL</sequence>
<accession>A0A1F8F0H6</accession>
<keyword evidence="1" id="KW-1133">Transmembrane helix</keyword>
<keyword evidence="1" id="KW-0472">Membrane</keyword>
<evidence type="ECO:0000256" key="1">
    <source>
        <dbReference type="SAM" id="Phobius"/>
    </source>
</evidence>
<evidence type="ECO:0000313" key="2">
    <source>
        <dbReference type="EMBL" id="OGN05776.1"/>
    </source>
</evidence>
<reference evidence="2 3" key="1">
    <citation type="journal article" date="2016" name="Nat. Commun.">
        <title>Thousands of microbial genomes shed light on interconnected biogeochemical processes in an aquifer system.</title>
        <authorList>
            <person name="Anantharaman K."/>
            <person name="Brown C.T."/>
            <person name="Hug L.A."/>
            <person name="Sharon I."/>
            <person name="Castelle C.J."/>
            <person name="Probst A.J."/>
            <person name="Thomas B.C."/>
            <person name="Singh A."/>
            <person name="Wilkins M.J."/>
            <person name="Karaoz U."/>
            <person name="Brodie E.L."/>
            <person name="Williams K.H."/>
            <person name="Hubbard S.S."/>
            <person name="Banfield J.F."/>
        </authorList>
    </citation>
    <scope>NUCLEOTIDE SEQUENCE [LARGE SCALE GENOMIC DNA]</scope>
</reference>